<comment type="function">
    <text evidence="5">Found in functional membrane microdomains (FMM) that may be equivalent to eukaryotic membrane rafts FMMs are highly dynamic and increase in number as cells age. Flotillins are thought to be important factors in membrane fluidity.</text>
</comment>
<dbReference type="GO" id="GO:0005886">
    <property type="term" value="C:plasma membrane"/>
    <property type="evidence" value="ECO:0007669"/>
    <property type="project" value="UniProtKB-SubCell"/>
</dbReference>
<dbReference type="Pfam" id="PF12127">
    <property type="entry name" value="FloA"/>
    <property type="match status" value="1"/>
</dbReference>
<comment type="subunit">
    <text evidence="5">Homooligomerizes.</text>
</comment>
<organism evidence="6 7">
    <name type="scientific">Candidatus Protochlamydia amoebophila</name>
    <dbReference type="NCBI Taxonomy" id="362787"/>
    <lineage>
        <taxon>Bacteria</taxon>
        <taxon>Pseudomonadati</taxon>
        <taxon>Chlamydiota</taxon>
        <taxon>Chlamydiia</taxon>
        <taxon>Parachlamydiales</taxon>
        <taxon>Parachlamydiaceae</taxon>
        <taxon>Candidatus Protochlamydia</taxon>
    </lineage>
</organism>
<dbReference type="InterPro" id="IPR022853">
    <property type="entry name" value="FloA"/>
</dbReference>
<dbReference type="AlphaFoldDB" id="A0A0C1JK88"/>
<dbReference type="GO" id="GO:0045121">
    <property type="term" value="C:membrane raft"/>
    <property type="evidence" value="ECO:0007669"/>
    <property type="project" value="UniProtKB-SubCell"/>
</dbReference>
<evidence type="ECO:0000256" key="1">
    <source>
        <dbReference type="ARBA" id="ARBA00022475"/>
    </source>
</evidence>
<comment type="subcellular location">
    <subcellularLocation>
        <location evidence="5">Cell membrane</location>
        <topology evidence="5">Single-pass membrane protein</topology>
    </subcellularLocation>
    <subcellularLocation>
        <location evidence="5">Membrane raft</location>
        <topology evidence="5">Single-pass membrane protein</topology>
    </subcellularLocation>
</comment>
<comment type="caution">
    <text evidence="5">Lacks conserved residue(s) required for the propagation of feature annotation.</text>
</comment>
<dbReference type="HAMAP" id="MF_01562">
    <property type="entry name" value="FloA"/>
    <property type="match status" value="1"/>
</dbReference>
<evidence type="ECO:0000256" key="4">
    <source>
        <dbReference type="ARBA" id="ARBA00023136"/>
    </source>
</evidence>
<dbReference type="Proteomes" id="UP000031465">
    <property type="component" value="Unassembled WGS sequence"/>
</dbReference>
<accession>A0A0C1JK88</accession>
<feature type="transmembrane region" description="Helical" evidence="5">
    <location>
        <begin position="28"/>
        <end position="46"/>
    </location>
</feature>
<keyword evidence="1 5" id="KW-1003">Cell membrane</keyword>
<proteinExistence type="inferred from homology"/>
<gene>
    <name evidence="5" type="primary">floA</name>
    <name evidence="6" type="ORF">DB44_DE00310</name>
</gene>
<dbReference type="NCBIfam" id="NF010186">
    <property type="entry name" value="PRK13665.1"/>
    <property type="match status" value="1"/>
</dbReference>
<dbReference type="PATRIC" id="fig|362787.3.peg.1274"/>
<evidence type="ECO:0000313" key="7">
    <source>
        <dbReference type="Proteomes" id="UP000031465"/>
    </source>
</evidence>
<evidence type="ECO:0000256" key="3">
    <source>
        <dbReference type="ARBA" id="ARBA00022989"/>
    </source>
</evidence>
<reference evidence="6 7" key="1">
    <citation type="journal article" date="2014" name="Mol. Biol. Evol.">
        <title>Massive expansion of Ubiquitination-related gene families within the Chlamydiae.</title>
        <authorList>
            <person name="Domman D."/>
            <person name="Collingro A."/>
            <person name="Lagkouvardos I."/>
            <person name="Gehre L."/>
            <person name="Weinmaier T."/>
            <person name="Rattei T."/>
            <person name="Subtil A."/>
            <person name="Horn M."/>
        </authorList>
    </citation>
    <scope>NUCLEOTIDE SEQUENCE [LARGE SCALE GENOMIC DNA]</scope>
    <source>
        <strain evidence="6 7">EI2</strain>
    </source>
</reference>
<keyword evidence="4 5" id="KW-0472">Membrane</keyword>
<evidence type="ECO:0000313" key="6">
    <source>
        <dbReference type="EMBL" id="KIC71705.1"/>
    </source>
</evidence>
<keyword evidence="3 5" id="KW-1133">Transmembrane helix</keyword>
<keyword evidence="2 5" id="KW-0812">Transmembrane</keyword>
<name>A0A0C1JK88_9BACT</name>
<evidence type="ECO:0000256" key="2">
    <source>
        <dbReference type="ARBA" id="ARBA00022692"/>
    </source>
</evidence>
<dbReference type="EMBL" id="JSAN01000077">
    <property type="protein sequence ID" value="KIC71705.1"/>
    <property type="molecule type" value="Genomic_DNA"/>
</dbReference>
<protein>
    <recommendedName>
        <fullName evidence="5">Flotillin-like protein FloA</fullName>
    </recommendedName>
</protein>
<comment type="similarity">
    <text evidence="5">Belongs to the flotillin-like FloA family.</text>
</comment>
<comment type="caution">
    <text evidence="6">The sequence shown here is derived from an EMBL/GenBank/DDBJ whole genome shotgun (WGS) entry which is preliminary data.</text>
</comment>
<sequence length="354" mass="38675">MKKNKISSKELTMSTLLLQNLLENGTEFYFFIFVLAIVLLIILSVIGKFISLWFQAFVSGTPIPLFNIIGMSLRKIPPREIVNARINLYKAGLKDIHVGDLETHYLAGGHVPNVVEALIAADKANIPLDWRRATAIDLAGRDIKAAVQTSVNPRVIDCPNHGGYITGVAKDGIQLNCRARVTVRTNIAQLVGGATEETIIARVGEGIVSAIGGSDTHKQVLESPQKISKLVLEKGLDSSTAFLILSIDIVEINLGENIGAKLRTDQAESDIRIAKAEAEKRRTMAVAQEQENLAKVRDMEAKLVEAQAAVPLAMAEAFRSGKLGIMDYQRIQNIQSDTDMRNALAKPDSDKKQN</sequence>
<evidence type="ECO:0000256" key="5">
    <source>
        <dbReference type="HAMAP-Rule" id="MF_01562"/>
    </source>
</evidence>